<protein>
    <submittedName>
        <fullName evidence="6">TetR/AcrR family hemagglutinin/protease transcriptional regulator</fullName>
    </submittedName>
</protein>
<dbReference type="SUPFAM" id="SSF48498">
    <property type="entry name" value="Tetracyclin repressor-like, C-terminal domain"/>
    <property type="match status" value="1"/>
</dbReference>
<evidence type="ECO:0000256" key="3">
    <source>
        <dbReference type="ARBA" id="ARBA00023163"/>
    </source>
</evidence>
<dbReference type="Gene3D" id="1.10.357.10">
    <property type="entry name" value="Tetracycline Repressor, domain 2"/>
    <property type="match status" value="1"/>
</dbReference>
<proteinExistence type="predicted"/>
<dbReference type="PRINTS" id="PR00455">
    <property type="entry name" value="HTHTETR"/>
</dbReference>
<keyword evidence="1" id="KW-0805">Transcription regulation</keyword>
<dbReference type="InterPro" id="IPR001647">
    <property type="entry name" value="HTH_TetR"/>
</dbReference>
<evidence type="ECO:0000313" key="7">
    <source>
        <dbReference type="Proteomes" id="UP001519288"/>
    </source>
</evidence>
<dbReference type="Pfam" id="PF00440">
    <property type="entry name" value="TetR_N"/>
    <property type="match status" value="1"/>
</dbReference>
<dbReference type="InterPro" id="IPR009057">
    <property type="entry name" value="Homeodomain-like_sf"/>
</dbReference>
<evidence type="ECO:0000313" key="6">
    <source>
        <dbReference type="EMBL" id="MBP2002495.1"/>
    </source>
</evidence>
<keyword evidence="7" id="KW-1185">Reference proteome</keyword>
<evidence type="ECO:0000256" key="1">
    <source>
        <dbReference type="ARBA" id="ARBA00023015"/>
    </source>
</evidence>
<evidence type="ECO:0000256" key="2">
    <source>
        <dbReference type="ARBA" id="ARBA00023125"/>
    </source>
</evidence>
<dbReference type="PANTHER" id="PTHR47506:SF6">
    <property type="entry name" value="HTH-TYPE TRANSCRIPTIONAL REPRESSOR NEMR"/>
    <property type="match status" value="1"/>
</dbReference>
<reference evidence="6 7" key="1">
    <citation type="submission" date="2021-03" db="EMBL/GenBank/DDBJ databases">
        <title>Genomic Encyclopedia of Type Strains, Phase IV (KMG-IV): sequencing the most valuable type-strain genomes for metagenomic binning, comparative biology and taxonomic classification.</title>
        <authorList>
            <person name="Goeker M."/>
        </authorList>
    </citation>
    <scope>NUCLEOTIDE SEQUENCE [LARGE SCALE GENOMIC DNA]</scope>
    <source>
        <strain evidence="6 7">DSM 26806</strain>
    </source>
</reference>
<dbReference type="InterPro" id="IPR036271">
    <property type="entry name" value="Tet_transcr_reg_TetR-rel_C_sf"/>
</dbReference>
<evidence type="ECO:0000256" key="4">
    <source>
        <dbReference type="PROSITE-ProRule" id="PRU00335"/>
    </source>
</evidence>
<comment type="caution">
    <text evidence="6">The sequence shown here is derived from an EMBL/GenBank/DDBJ whole genome shotgun (WGS) entry which is preliminary data.</text>
</comment>
<dbReference type="PROSITE" id="PS50977">
    <property type="entry name" value="HTH_TETR_2"/>
    <property type="match status" value="1"/>
</dbReference>
<sequence>MSPRNIIRDQRVREERIEQILNAAIRVISTKGIGAASMSDIAKATGISIGNMYHYFKSKDDIFAEVLRQGQLNYGHNLSLLEKNTELDTYQILHQFACDWLANPINWAYTIMLQSARTTVSVPHHIRQDVTDRFTVNLQPMARIIERGQSQGHVVDGDPLQLAFYFVSLIQGLTLQRAPGYEIPVSINVDQIIRLFCPL</sequence>
<dbReference type="EMBL" id="JAGGLD010000009">
    <property type="protein sequence ID" value="MBP2002495.1"/>
    <property type="molecule type" value="Genomic_DNA"/>
</dbReference>
<dbReference type="RefSeq" id="WP_209865660.1">
    <property type="nucleotide sequence ID" value="NZ_JAGGLD010000009.1"/>
</dbReference>
<dbReference type="Proteomes" id="UP001519288">
    <property type="component" value="Unassembled WGS sequence"/>
</dbReference>
<feature type="DNA-binding region" description="H-T-H motif" evidence="4">
    <location>
        <begin position="37"/>
        <end position="56"/>
    </location>
</feature>
<organism evidence="6 7">
    <name type="scientific">Paenibacillus shirakamiensis</name>
    <dbReference type="NCBI Taxonomy" id="1265935"/>
    <lineage>
        <taxon>Bacteria</taxon>
        <taxon>Bacillati</taxon>
        <taxon>Bacillota</taxon>
        <taxon>Bacilli</taxon>
        <taxon>Bacillales</taxon>
        <taxon>Paenibacillaceae</taxon>
        <taxon>Paenibacillus</taxon>
    </lineage>
</organism>
<dbReference type="PROSITE" id="PS01081">
    <property type="entry name" value="HTH_TETR_1"/>
    <property type="match status" value="1"/>
</dbReference>
<name>A0ABS4JMY3_9BACL</name>
<gene>
    <name evidence="6" type="ORF">J2Z69_003581</name>
</gene>
<accession>A0ABS4JMY3</accession>
<evidence type="ECO:0000259" key="5">
    <source>
        <dbReference type="PROSITE" id="PS50977"/>
    </source>
</evidence>
<dbReference type="SUPFAM" id="SSF46689">
    <property type="entry name" value="Homeodomain-like"/>
    <property type="match status" value="1"/>
</dbReference>
<dbReference type="PANTHER" id="PTHR47506">
    <property type="entry name" value="TRANSCRIPTIONAL REGULATORY PROTEIN"/>
    <property type="match status" value="1"/>
</dbReference>
<keyword evidence="2 4" id="KW-0238">DNA-binding</keyword>
<keyword evidence="3" id="KW-0804">Transcription</keyword>
<dbReference type="InterPro" id="IPR023772">
    <property type="entry name" value="DNA-bd_HTH_TetR-type_CS"/>
</dbReference>
<feature type="domain" description="HTH tetR-type" evidence="5">
    <location>
        <begin position="14"/>
        <end position="74"/>
    </location>
</feature>